<sequence>MLRRFVLRDQVPDILRDVILDVQWDASMLHALSGLTEVKISVNELAWHLGLPFWSDNGVPFQVCPRDVRADPDRYHDQWARTLASDLSFPLHARVDEGGRVVILDGVHRLLKATVFDEELMNVRLVSDEDLYAICAR</sequence>
<organism evidence="1 2">
    <name type="scientific">Mycobacterium vicinigordonae</name>
    <dbReference type="NCBI Taxonomy" id="1719132"/>
    <lineage>
        <taxon>Bacteria</taxon>
        <taxon>Bacillati</taxon>
        <taxon>Actinomycetota</taxon>
        <taxon>Actinomycetes</taxon>
        <taxon>Mycobacteriales</taxon>
        <taxon>Mycobacteriaceae</taxon>
        <taxon>Mycobacterium</taxon>
    </lineage>
</organism>
<dbReference type="KEGG" id="mgor:H0P51_08350"/>
<evidence type="ECO:0008006" key="3">
    <source>
        <dbReference type="Google" id="ProtNLM"/>
    </source>
</evidence>
<reference evidence="1" key="1">
    <citation type="submission" date="2020-07" db="EMBL/GenBank/DDBJ databases">
        <title>Description of Mycobacterium gordonae subsp. intergordonae subsp.nov. and Mycobacterium gordonae subsp. gordonae subsp. nov.</title>
        <authorList>
            <person name="Huang H."/>
        </authorList>
    </citation>
    <scope>NUCLEOTIDE SEQUENCE [LARGE SCALE GENOMIC DNA]</scope>
    <source>
        <strain evidence="1">24T</strain>
    </source>
</reference>
<dbReference type="RefSeq" id="WP_180917478.1">
    <property type="nucleotide sequence ID" value="NZ_CP059165.1"/>
</dbReference>
<evidence type="ECO:0000313" key="2">
    <source>
        <dbReference type="Proteomes" id="UP000510682"/>
    </source>
</evidence>
<protein>
    <recommendedName>
        <fullName evidence="3">ParB/Sulfiredoxin domain-containing protein</fullName>
    </recommendedName>
</protein>
<evidence type="ECO:0000313" key="1">
    <source>
        <dbReference type="EMBL" id="QLL08893.1"/>
    </source>
</evidence>
<accession>A0A7D6HWY1</accession>
<gene>
    <name evidence="1" type="ORF">H0P51_08350</name>
</gene>
<dbReference type="Proteomes" id="UP000510682">
    <property type="component" value="Chromosome"/>
</dbReference>
<keyword evidence="2" id="KW-1185">Reference proteome</keyword>
<name>A0A7D6HWY1_9MYCO</name>
<proteinExistence type="predicted"/>
<dbReference type="AlphaFoldDB" id="A0A7D6HWY1"/>
<reference evidence="1" key="2">
    <citation type="submission" date="2020-07" db="EMBL/GenBank/DDBJ databases">
        <authorList>
            <person name="Yu X."/>
        </authorList>
    </citation>
    <scope>NUCLEOTIDE SEQUENCE [LARGE SCALE GENOMIC DNA]</scope>
    <source>
        <strain evidence="1">24T</strain>
    </source>
</reference>
<dbReference type="EMBL" id="CP059165">
    <property type="protein sequence ID" value="QLL08893.1"/>
    <property type="molecule type" value="Genomic_DNA"/>
</dbReference>